<protein>
    <submittedName>
        <fullName evidence="1">Uncharacterized protein</fullName>
    </submittedName>
</protein>
<reference evidence="1 2" key="1">
    <citation type="journal article" date="2017" name="Gigascience">
        <title>Draft genome of the honey bee ectoparasitic mite, Tropilaelaps mercedesae, is shaped by the parasitic life history.</title>
        <authorList>
            <person name="Dong X."/>
            <person name="Armstrong S.D."/>
            <person name="Xia D."/>
            <person name="Makepeace B.L."/>
            <person name="Darby A.C."/>
            <person name="Kadowaki T."/>
        </authorList>
    </citation>
    <scope>NUCLEOTIDE SEQUENCE [LARGE SCALE GENOMIC DNA]</scope>
    <source>
        <strain evidence="1">Wuxi-XJTLU</strain>
    </source>
</reference>
<dbReference type="STRING" id="418985.A0A1V9XII2"/>
<organism evidence="1 2">
    <name type="scientific">Tropilaelaps mercedesae</name>
    <dbReference type="NCBI Taxonomy" id="418985"/>
    <lineage>
        <taxon>Eukaryota</taxon>
        <taxon>Metazoa</taxon>
        <taxon>Ecdysozoa</taxon>
        <taxon>Arthropoda</taxon>
        <taxon>Chelicerata</taxon>
        <taxon>Arachnida</taxon>
        <taxon>Acari</taxon>
        <taxon>Parasitiformes</taxon>
        <taxon>Mesostigmata</taxon>
        <taxon>Gamasina</taxon>
        <taxon>Dermanyssoidea</taxon>
        <taxon>Laelapidae</taxon>
        <taxon>Tropilaelaps</taxon>
    </lineage>
</organism>
<accession>A0A1V9XII2</accession>
<evidence type="ECO:0000313" key="2">
    <source>
        <dbReference type="Proteomes" id="UP000192247"/>
    </source>
</evidence>
<gene>
    <name evidence="1" type="ORF">BIW11_09897</name>
</gene>
<dbReference type="EMBL" id="MNPL01010348">
    <property type="protein sequence ID" value="OQR73188.1"/>
    <property type="molecule type" value="Genomic_DNA"/>
</dbReference>
<name>A0A1V9XII2_9ACAR</name>
<sequence>YRSGEPCLIGDRRDNDREVALCSRSARYCKAEVARQLGLLVTFQRSCAEECAHSCSTKGFGIVKETCTYCCTSDPSCSENPETRRRNYARPNYTRPWWVTRRSQANLAKGAALSSATRMTHNRTGLGNFGGPITSALLAAIESLVLRYCHLRSLVAHLIT</sequence>
<dbReference type="InParanoid" id="A0A1V9XII2"/>
<feature type="non-terminal residue" evidence="1">
    <location>
        <position position="1"/>
    </location>
</feature>
<dbReference type="CDD" id="cd00117">
    <property type="entry name" value="TFP"/>
    <property type="match status" value="1"/>
</dbReference>
<comment type="caution">
    <text evidence="1">The sequence shown here is derived from an EMBL/GenBank/DDBJ whole genome shotgun (WGS) entry which is preliminary data.</text>
</comment>
<dbReference type="Proteomes" id="UP000192247">
    <property type="component" value="Unassembled WGS sequence"/>
</dbReference>
<dbReference type="OrthoDB" id="6490486at2759"/>
<keyword evidence="2" id="KW-1185">Reference proteome</keyword>
<proteinExistence type="predicted"/>
<evidence type="ECO:0000313" key="1">
    <source>
        <dbReference type="EMBL" id="OQR73188.1"/>
    </source>
</evidence>
<dbReference type="AlphaFoldDB" id="A0A1V9XII2"/>